<evidence type="ECO:0000256" key="1">
    <source>
        <dbReference type="SAM" id="MobiDB-lite"/>
    </source>
</evidence>
<accession>A0A9P4SAX0</accession>
<comment type="caution">
    <text evidence="2">The sequence shown here is derived from an EMBL/GenBank/DDBJ whole genome shotgun (WGS) entry which is preliminary data.</text>
</comment>
<name>A0A9P4SAX0_9PEZI</name>
<reference evidence="2" key="1">
    <citation type="journal article" date="2020" name="Stud. Mycol.">
        <title>101 Dothideomycetes genomes: a test case for predicting lifestyles and emergence of pathogens.</title>
        <authorList>
            <person name="Haridas S."/>
            <person name="Albert R."/>
            <person name="Binder M."/>
            <person name="Bloem J."/>
            <person name="Labutti K."/>
            <person name="Salamov A."/>
            <person name="Andreopoulos B."/>
            <person name="Baker S."/>
            <person name="Barry K."/>
            <person name="Bills G."/>
            <person name="Bluhm B."/>
            <person name="Cannon C."/>
            <person name="Castanera R."/>
            <person name="Culley D."/>
            <person name="Daum C."/>
            <person name="Ezra D."/>
            <person name="Gonzalez J."/>
            <person name="Henrissat B."/>
            <person name="Kuo A."/>
            <person name="Liang C."/>
            <person name="Lipzen A."/>
            <person name="Lutzoni F."/>
            <person name="Magnuson J."/>
            <person name="Mondo S."/>
            <person name="Nolan M."/>
            <person name="Ohm R."/>
            <person name="Pangilinan J."/>
            <person name="Park H.-J."/>
            <person name="Ramirez L."/>
            <person name="Alfaro M."/>
            <person name="Sun H."/>
            <person name="Tritt A."/>
            <person name="Yoshinaga Y."/>
            <person name="Zwiers L.-H."/>
            <person name="Turgeon B."/>
            <person name="Goodwin S."/>
            <person name="Spatafora J."/>
            <person name="Crous P."/>
            <person name="Grigoriev I."/>
        </authorList>
    </citation>
    <scope>NUCLEOTIDE SEQUENCE</scope>
    <source>
        <strain evidence="2">CBS 101060</strain>
    </source>
</reference>
<organism evidence="2 3">
    <name type="scientific">Patellaria atrata CBS 101060</name>
    <dbReference type="NCBI Taxonomy" id="1346257"/>
    <lineage>
        <taxon>Eukaryota</taxon>
        <taxon>Fungi</taxon>
        <taxon>Dikarya</taxon>
        <taxon>Ascomycota</taxon>
        <taxon>Pezizomycotina</taxon>
        <taxon>Dothideomycetes</taxon>
        <taxon>Dothideomycetes incertae sedis</taxon>
        <taxon>Patellariales</taxon>
        <taxon>Patellariaceae</taxon>
        <taxon>Patellaria</taxon>
    </lineage>
</organism>
<keyword evidence="3" id="KW-1185">Reference proteome</keyword>
<evidence type="ECO:0000313" key="3">
    <source>
        <dbReference type="Proteomes" id="UP000799429"/>
    </source>
</evidence>
<evidence type="ECO:0000313" key="2">
    <source>
        <dbReference type="EMBL" id="KAF2839271.1"/>
    </source>
</evidence>
<dbReference type="EMBL" id="MU006095">
    <property type="protein sequence ID" value="KAF2839271.1"/>
    <property type="molecule type" value="Genomic_DNA"/>
</dbReference>
<proteinExistence type="predicted"/>
<dbReference type="OrthoDB" id="3939615at2759"/>
<protein>
    <submittedName>
        <fullName evidence="2">Uncharacterized protein</fullName>
    </submittedName>
</protein>
<sequence length="627" mass="71462">MHPALLYLPIPNELKFEVHKYIADMRNQSPQRATMTYGGHPAAIPPKNGSCPLLERVPAEIRRKIFKMVMPDADTVIQPINAERIRKEREEAEASRVATVPQARQHLPNWQLWVAPANQTARRTSVRSDSAHDIWDLRDPAIPMGSNTINLMRTCYTICKDVSRIMYSEYTFAVHIHPDGVDYYTEPRIQHLNQYCFKLPSGEMKFNKRVESNKATGFDWIFNFCRHKKLKITFFAPKVGHAFAERHASIPMYVLTKHLAELLKANVENEQQRFNKLTVEFNYEEKQNTHPASAGRACFWWNADGEPQKNSTLHGYANSDLILQPFSALYGLSSVAFKRDGVHDTQLEMLESRYETMLTCEDAPPANIDILLQLENMVEKYDEWKMKQAYGITWNEDDKMDVSELDMPERSTAVEAEDSDFDDTPADDDDDAFFFSSPVVPKHKDLGMDFPCSGKHYFDAPISVAQPSSPDYPPRKHRDAASDSNISYVSHNAHDWPMDDGEISPWSSIFGIAEPRRAPITVPVHTQETTSGPSFARTYTTPTTPAHRASQPIINFSTPKKAKKQVKEEEIDVDADSPLDAALRAFRKEERERLGLEKKKRRNNDKPTSKNVTPMQENGLDAVFGSI</sequence>
<gene>
    <name evidence="2" type="ORF">M501DRAFT_1016353</name>
</gene>
<dbReference type="Proteomes" id="UP000799429">
    <property type="component" value="Unassembled WGS sequence"/>
</dbReference>
<feature type="region of interest" description="Disordered" evidence="1">
    <location>
        <begin position="589"/>
        <end position="627"/>
    </location>
</feature>
<dbReference type="AlphaFoldDB" id="A0A9P4SAX0"/>